<dbReference type="GO" id="GO:0005739">
    <property type="term" value="C:mitochondrion"/>
    <property type="evidence" value="ECO:0007669"/>
    <property type="project" value="TreeGrafter"/>
</dbReference>
<dbReference type="Pfam" id="PF02515">
    <property type="entry name" value="CoA_transf_3"/>
    <property type="match status" value="1"/>
</dbReference>
<dbReference type="InterPro" id="IPR023606">
    <property type="entry name" value="CoA-Trfase_III_dom_1_sf"/>
</dbReference>
<protein>
    <submittedName>
        <fullName evidence="4">Succinate--hydroxymethylglutarate CoA-transferase</fullName>
    </submittedName>
</protein>
<dbReference type="Pfam" id="PF07491">
    <property type="entry name" value="PPI_Ypi1"/>
    <property type="match status" value="1"/>
</dbReference>
<dbReference type="PANTHER" id="PTHR48207">
    <property type="entry name" value="SUCCINATE--HYDROXYMETHYLGLUTARATE COA-TRANSFERASE"/>
    <property type="match status" value="1"/>
</dbReference>
<dbReference type="SUPFAM" id="SSF89796">
    <property type="entry name" value="CoA-transferase family III (CaiB/BaiF)"/>
    <property type="match status" value="1"/>
</dbReference>
<dbReference type="OrthoDB" id="5863171at2759"/>
<evidence type="ECO:0000256" key="1">
    <source>
        <dbReference type="ARBA" id="ARBA00008383"/>
    </source>
</evidence>
<dbReference type="PANTHER" id="PTHR48207:SF3">
    <property type="entry name" value="SUCCINATE--HYDROXYMETHYLGLUTARATE COA-TRANSFERASE"/>
    <property type="match status" value="1"/>
</dbReference>
<dbReference type="FunFam" id="3.30.1540.10:FF:000005">
    <property type="entry name" value="succinate--hydroxymethylglutarate CoA-transferase isoform X4"/>
    <property type="match status" value="1"/>
</dbReference>
<evidence type="ECO:0000256" key="3">
    <source>
        <dbReference type="SAM" id="MobiDB-lite"/>
    </source>
</evidence>
<dbReference type="InterPro" id="IPR011107">
    <property type="entry name" value="PPI_Ypi1"/>
</dbReference>
<dbReference type="InterPro" id="IPR003673">
    <property type="entry name" value="CoA-Trfase_fam_III"/>
</dbReference>
<sequence>MLSSTKKCFYHFNTARLKIARNISQSIHSQAGDNSPLEGVRVLDLTRIVAGPYCTMILSDLGAEIVYELAKKSDVLVENYVPGKLDELDLGYDQLKGIAPHLIYCSITGFGPDGPYSNKPGYDVIAASMGGFLHITGPQNGEPCKPGVAITDLTTGLYAHGAIMAALFKRMKTGRGQKIDCNLLSSQVATLINIGSNYLNTGKEAVRWGTAHESIVPYQAFPTKDGYFTIGTGSDLQYRRLCDLLNRPDLAENDKFKTNRLRVKHRVELIDILSAILATKTNLEWTRIFEGSPFPCGPVNSIEKTFNDPHIKKIGLVKELEHPIAGNIKVVGPPVKYSEGGNYVRTSPPTLGQHTDADQDVPTLKLRLKKPKNDKKVQWTTETVDNEHMNKKKSKCCCIYEKPRNFDESSSDEESDDECEHCKGHVEKRKKKKPPSTEDPGNSES</sequence>
<feature type="compositionally biased region" description="Acidic residues" evidence="3">
    <location>
        <begin position="409"/>
        <end position="419"/>
    </location>
</feature>
<evidence type="ECO:0000313" key="5">
    <source>
        <dbReference type="Proteomes" id="UP000292052"/>
    </source>
</evidence>
<dbReference type="InterPro" id="IPR050483">
    <property type="entry name" value="CoA-transferase_III_domain"/>
</dbReference>
<dbReference type="AlphaFoldDB" id="A0A482VMM5"/>
<proteinExistence type="inferred from homology"/>
<dbReference type="STRING" id="1661398.A0A482VMM5"/>
<dbReference type="Proteomes" id="UP000292052">
    <property type="component" value="Unassembled WGS sequence"/>
</dbReference>
<accession>A0A482VMM5</accession>
<dbReference type="GO" id="GO:0004865">
    <property type="term" value="F:protein serine/threonine phosphatase inhibitor activity"/>
    <property type="evidence" value="ECO:0007669"/>
    <property type="project" value="InterPro"/>
</dbReference>
<evidence type="ECO:0000313" key="4">
    <source>
        <dbReference type="EMBL" id="RZC34201.1"/>
    </source>
</evidence>
<dbReference type="EMBL" id="QDEB01082104">
    <property type="protein sequence ID" value="RZC34201.1"/>
    <property type="molecule type" value="Genomic_DNA"/>
</dbReference>
<evidence type="ECO:0000256" key="2">
    <source>
        <dbReference type="ARBA" id="ARBA00022679"/>
    </source>
</evidence>
<feature type="region of interest" description="Disordered" evidence="3">
    <location>
        <begin position="405"/>
        <end position="445"/>
    </location>
</feature>
<keyword evidence="2 4" id="KW-0808">Transferase</keyword>
<gene>
    <name evidence="4" type="ORF">BDFB_012001</name>
</gene>
<name>A0A482VMM5_ASBVE</name>
<comment type="caution">
    <text evidence="4">The sequence shown here is derived from an EMBL/GenBank/DDBJ whole genome shotgun (WGS) entry which is preliminary data.</text>
</comment>
<organism evidence="4 5">
    <name type="scientific">Asbolus verrucosus</name>
    <name type="common">Desert ironclad beetle</name>
    <dbReference type="NCBI Taxonomy" id="1661398"/>
    <lineage>
        <taxon>Eukaryota</taxon>
        <taxon>Metazoa</taxon>
        <taxon>Ecdysozoa</taxon>
        <taxon>Arthropoda</taxon>
        <taxon>Hexapoda</taxon>
        <taxon>Insecta</taxon>
        <taxon>Pterygota</taxon>
        <taxon>Neoptera</taxon>
        <taxon>Endopterygota</taxon>
        <taxon>Coleoptera</taxon>
        <taxon>Polyphaga</taxon>
        <taxon>Cucujiformia</taxon>
        <taxon>Tenebrionidae</taxon>
        <taxon>Pimeliinae</taxon>
        <taxon>Asbolus</taxon>
    </lineage>
</organism>
<keyword evidence="5" id="KW-1185">Reference proteome</keyword>
<reference evidence="4 5" key="1">
    <citation type="submission" date="2017-03" db="EMBL/GenBank/DDBJ databases">
        <title>Genome of the blue death feigning beetle - Asbolus verrucosus.</title>
        <authorList>
            <person name="Rider S.D."/>
        </authorList>
    </citation>
    <scope>NUCLEOTIDE SEQUENCE [LARGE SCALE GENOMIC DNA]</scope>
    <source>
        <strain evidence="4">Butters</strain>
        <tissue evidence="4">Head and leg muscle</tissue>
    </source>
</reference>
<comment type="similarity">
    <text evidence="1">Belongs to the CoA-transferase III family.</text>
</comment>
<dbReference type="GO" id="GO:0047369">
    <property type="term" value="F:succinate-hydroxymethylglutarate CoA-transferase activity"/>
    <property type="evidence" value="ECO:0007669"/>
    <property type="project" value="TreeGrafter"/>
</dbReference>
<dbReference type="Gene3D" id="3.40.50.10540">
    <property type="entry name" value="Crotonobetainyl-coa:carnitine coa-transferase, domain 1"/>
    <property type="match status" value="3"/>
</dbReference>